<evidence type="ECO:0000313" key="3">
    <source>
        <dbReference type="Proteomes" id="UP001597448"/>
    </source>
</evidence>
<dbReference type="InterPro" id="IPR029471">
    <property type="entry name" value="HNH_5"/>
</dbReference>
<dbReference type="RefSeq" id="WP_209988140.1">
    <property type="nucleotide sequence ID" value="NZ_JBHSVQ010000001.1"/>
</dbReference>
<feature type="domain" description="HNH endonuclease 5" evidence="1">
    <location>
        <begin position="8"/>
        <end position="59"/>
    </location>
</feature>
<protein>
    <submittedName>
        <fullName evidence="2">HNH endonuclease</fullName>
    </submittedName>
</protein>
<dbReference type="GO" id="GO:0004519">
    <property type="term" value="F:endonuclease activity"/>
    <property type="evidence" value="ECO:0007669"/>
    <property type="project" value="UniProtKB-KW"/>
</dbReference>
<keyword evidence="2" id="KW-0540">Nuclease</keyword>
<keyword evidence="2" id="KW-0255">Endonuclease</keyword>
<accession>A0ABW5FC53</accession>
<gene>
    <name evidence="2" type="ORF">ACFSX3_19510</name>
</gene>
<dbReference type="Pfam" id="PF14279">
    <property type="entry name" value="HNH_5"/>
    <property type="match status" value="1"/>
</dbReference>
<sequence>MEVELRRCIICTIPKPIAAFNKEHVIPEAIGGRVVIYHVCIDCNSTLGEQADHHLTDNLLIRMFRSEHQIGGAPNPFPEGRLIDDPRQIVYTEVKDGVFVPRIRVQKLETDNPGTIQFTGEANNQKAIKTAVDKTFKRNNLPPLTDEEFNERLSETPITGMTVNFTVDSFYYARALEKIAYEMTWKWLGDSYIDDELAPAIRHFIRYGEPDSDCSFIQMCRLLSEDESAKIFVPTDHTIIIEFSKKSITCTVLIADIFISNFIMSHNPEAYALGFGTAYLTNNAVNGRVLEKRVDSLY</sequence>
<keyword evidence="3" id="KW-1185">Reference proteome</keyword>
<proteinExistence type="predicted"/>
<reference evidence="3" key="1">
    <citation type="journal article" date="2019" name="Int. J. Syst. Evol. Microbiol.">
        <title>The Global Catalogue of Microorganisms (GCM) 10K type strain sequencing project: providing services to taxonomists for standard genome sequencing and annotation.</title>
        <authorList>
            <consortium name="The Broad Institute Genomics Platform"/>
            <consortium name="The Broad Institute Genome Sequencing Center for Infectious Disease"/>
            <person name="Wu L."/>
            <person name="Ma J."/>
        </authorList>
    </citation>
    <scope>NUCLEOTIDE SEQUENCE [LARGE SCALE GENOMIC DNA]</scope>
    <source>
        <strain evidence="3">CCM 8725</strain>
    </source>
</reference>
<evidence type="ECO:0000259" key="1">
    <source>
        <dbReference type="Pfam" id="PF14279"/>
    </source>
</evidence>
<evidence type="ECO:0000313" key="2">
    <source>
        <dbReference type="EMBL" id="MFD2412085.1"/>
    </source>
</evidence>
<organism evidence="2 3">
    <name type="scientific">Paenibacillus rhizoplanae</name>
    <dbReference type="NCBI Taxonomy" id="1917181"/>
    <lineage>
        <taxon>Bacteria</taxon>
        <taxon>Bacillati</taxon>
        <taxon>Bacillota</taxon>
        <taxon>Bacilli</taxon>
        <taxon>Bacillales</taxon>
        <taxon>Paenibacillaceae</taxon>
        <taxon>Paenibacillus</taxon>
    </lineage>
</organism>
<comment type="caution">
    <text evidence="2">The sequence shown here is derived from an EMBL/GenBank/DDBJ whole genome shotgun (WGS) entry which is preliminary data.</text>
</comment>
<keyword evidence="2" id="KW-0378">Hydrolase</keyword>
<dbReference type="EMBL" id="JBHUKY010000033">
    <property type="protein sequence ID" value="MFD2412085.1"/>
    <property type="molecule type" value="Genomic_DNA"/>
</dbReference>
<name>A0ABW5FC53_9BACL</name>
<dbReference type="Proteomes" id="UP001597448">
    <property type="component" value="Unassembled WGS sequence"/>
</dbReference>